<comment type="caution">
    <text evidence="2">The sequence shown here is derived from an EMBL/GenBank/DDBJ whole genome shotgun (WGS) entry which is preliminary data.</text>
</comment>
<protein>
    <recommendedName>
        <fullName evidence="4">NADH:ubiquinone oxidoreductase</fullName>
    </recommendedName>
</protein>
<organism evidence="2 3">
    <name type="scientific">Pediococcus cellicola</name>
    <dbReference type="NCBI Taxonomy" id="319652"/>
    <lineage>
        <taxon>Bacteria</taxon>
        <taxon>Bacillati</taxon>
        <taxon>Bacillota</taxon>
        <taxon>Bacilli</taxon>
        <taxon>Lactobacillales</taxon>
        <taxon>Lactobacillaceae</taxon>
        <taxon>Pediococcus</taxon>
    </lineage>
</organism>
<dbReference type="RefSeq" id="WP_057749884.1">
    <property type="nucleotide sequence ID" value="NZ_BJVH01000004.1"/>
</dbReference>
<feature type="transmembrane region" description="Helical" evidence="1">
    <location>
        <begin position="6"/>
        <end position="26"/>
    </location>
</feature>
<dbReference type="STRING" id="319652.IV80_GL001119"/>
<sequence>MQIKNWWIMNSIWFVIFMIATIFILMRKVDGAGIVQTMSMRWLALAVLGIFFVIVLIFQLVVYHLIRNR</sequence>
<feature type="transmembrane region" description="Helical" evidence="1">
    <location>
        <begin position="42"/>
        <end position="66"/>
    </location>
</feature>
<proteinExistence type="predicted"/>
<dbReference type="Pfam" id="PF13061">
    <property type="entry name" value="DUF3923"/>
    <property type="match status" value="1"/>
</dbReference>
<evidence type="ECO:0000313" key="3">
    <source>
        <dbReference type="Proteomes" id="UP000051568"/>
    </source>
</evidence>
<dbReference type="PATRIC" id="fig|319652.3.peg.1129"/>
<reference evidence="2 3" key="1">
    <citation type="journal article" date="2015" name="Genome Announc.">
        <title>Expanding the biotechnology potential of lactobacilli through comparative genomics of 213 strains and associated genera.</title>
        <authorList>
            <person name="Sun Z."/>
            <person name="Harris H.M."/>
            <person name="McCann A."/>
            <person name="Guo C."/>
            <person name="Argimon S."/>
            <person name="Zhang W."/>
            <person name="Yang X."/>
            <person name="Jeffery I.B."/>
            <person name="Cooney J.C."/>
            <person name="Kagawa T.F."/>
            <person name="Liu W."/>
            <person name="Song Y."/>
            <person name="Salvetti E."/>
            <person name="Wrobel A."/>
            <person name="Rasinkangas P."/>
            <person name="Parkhill J."/>
            <person name="Rea M.C."/>
            <person name="O'Sullivan O."/>
            <person name="Ritari J."/>
            <person name="Douillard F.P."/>
            <person name="Paul Ross R."/>
            <person name="Yang R."/>
            <person name="Briner A.E."/>
            <person name="Felis G.E."/>
            <person name="de Vos W.M."/>
            <person name="Barrangou R."/>
            <person name="Klaenhammer T.R."/>
            <person name="Caufield P.W."/>
            <person name="Cui Y."/>
            <person name="Zhang H."/>
            <person name="O'Toole P.W."/>
        </authorList>
    </citation>
    <scope>NUCLEOTIDE SEQUENCE [LARGE SCALE GENOMIC DNA]</scope>
    <source>
        <strain evidence="2 3">DSM 17757</strain>
    </source>
</reference>
<dbReference type="OrthoDB" id="2413843at2"/>
<evidence type="ECO:0000256" key="1">
    <source>
        <dbReference type="SAM" id="Phobius"/>
    </source>
</evidence>
<evidence type="ECO:0000313" key="2">
    <source>
        <dbReference type="EMBL" id="KRN67029.1"/>
    </source>
</evidence>
<keyword evidence="1" id="KW-1133">Transmembrane helix</keyword>
<keyword evidence="1" id="KW-0472">Membrane</keyword>
<dbReference type="EMBL" id="JQBR01000003">
    <property type="protein sequence ID" value="KRN67029.1"/>
    <property type="molecule type" value="Genomic_DNA"/>
</dbReference>
<evidence type="ECO:0008006" key="4">
    <source>
        <dbReference type="Google" id="ProtNLM"/>
    </source>
</evidence>
<dbReference type="Proteomes" id="UP000051568">
    <property type="component" value="Unassembled WGS sequence"/>
</dbReference>
<accession>A0A0R2IVR0</accession>
<dbReference type="AlphaFoldDB" id="A0A0R2IVR0"/>
<keyword evidence="1" id="KW-0812">Transmembrane</keyword>
<keyword evidence="3" id="KW-1185">Reference proteome</keyword>
<gene>
    <name evidence="2" type="ORF">IV80_GL001119</name>
</gene>
<dbReference type="InterPro" id="IPR025037">
    <property type="entry name" value="DUF3923"/>
</dbReference>
<name>A0A0R2IVR0_9LACO</name>